<dbReference type="GO" id="GO:0005524">
    <property type="term" value="F:ATP binding"/>
    <property type="evidence" value="ECO:0007669"/>
    <property type="project" value="UniProtKB-KW"/>
</dbReference>
<dbReference type="GO" id="GO:0005737">
    <property type="term" value="C:cytoplasm"/>
    <property type="evidence" value="ECO:0007669"/>
    <property type="project" value="UniProtKB-SubCell"/>
</dbReference>
<dbReference type="PIRSF" id="PIRSF005650">
    <property type="entry name" value="Uridylate_kin"/>
    <property type="match status" value="1"/>
</dbReference>
<evidence type="ECO:0000256" key="3">
    <source>
        <dbReference type="ARBA" id="ARBA00007614"/>
    </source>
</evidence>
<evidence type="ECO:0000256" key="13">
    <source>
        <dbReference type="ARBA" id="ARBA00047767"/>
    </source>
</evidence>
<keyword evidence="8" id="KW-0547">Nucleotide-binding</keyword>
<proteinExistence type="inferred from homology"/>
<keyword evidence="7" id="KW-0808">Transferase</keyword>
<evidence type="ECO:0000256" key="9">
    <source>
        <dbReference type="ARBA" id="ARBA00022777"/>
    </source>
</evidence>
<evidence type="ECO:0000256" key="7">
    <source>
        <dbReference type="ARBA" id="ARBA00022679"/>
    </source>
</evidence>
<dbReference type="GO" id="GO:0044210">
    <property type="term" value="P:'de novo' CTP biosynthetic process"/>
    <property type="evidence" value="ECO:0007669"/>
    <property type="project" value="UniProtKB-UniPathway"/>
</dbReference>
<dbReference type="InterPro" id="IPR011817">
    <property type="entry name" value="Uridylate_kinase"/>
</dbReference>
<comment type="pathway">
    <text evidence="2">Pyrimidine metabolism; CTP biosynthesis via de novo pathway; UDP from UMP (UMPK route): step 1/1.</text>
</comment>
<dbReference type="NCBIfam" id="TIGR02076">
    <property type="entry name" value="pyrH_arch"/>
    <property type="match status" value="1"/>
</dbReference>
<dbReference type="PANTHER" id="PTHR42833">
    <property type="entry name" value="URIDYLATE KINASE"/>
    <property type="match status" value="1"/>
</dbReference>
<evidence type="ECO:0000256" key="2">
    <source>
        <dbReference type="ARBA" id="ARBA00004791"/>
    </source>
</evidence>
<sequence length="264" mass="28404">MLDEGLFKIFENNEESAEETSTASNMAEPIESITFAKTVVVSVGGSLIIKEKPDAALIGKLAEKINSLHKRGYRFVIVVGGGRVCRNYIAAAKALGASNFIADSIGIAVTRVNAMLMIQALDNAYPEVLSDVLKAKPILDSGKIPVYGGLLPGITTDCVAALIAEYLNAEFINLTDVDGVYSADPKTNPNAKFYPELSYDRLLALMKLAESKPGQNLVLDLPACLILKRSKVPALILNGNDLDNFVAAIEGGEFRGTRIIEREE</sequence>
<dbReference type="InterPro" id="IPR036393">
    <property type="entry name" value="AceGlu_kinase-like_sf"/>
</dbReference>
<dbReference type="EMBL" id="QMWO01000048">
    <property type="protein sequence ID" value="RLG69770.1"/>
    <property type="molecule type" value="Genomic_DNA"/>
</dbReference>
<dbReference type="SUPFAM" id="SSF53633">
    <property type="entry name" value="Carbamate kinase-like"/>
    <property type="match status" value="1"/>
</dbReference>
<evidence type="ECO:0000256" key="1">
    <source>
        <dbReference type="ARBA" id="ARBA00004496"/>
    </source>
</evidence>
<evidence type="ECO:0000256" key="5">
    <source>
        <dbReference type="ARBA" id="ARBA00016403"/>
    </source>
</evidence>
<comment type="similarity">
    <text evidence="3">Belongs to the UMP kinase family.</text>
</comment>
<comment type="subcellular location">
    <subcellularLocation>
        <location evidence="1">Cytoplasm</location>
    </subcellularLocation>
</comment>
<dbReference type="AlphaFoldDB" id="A0A497JFZ4"/>
<keyword evidence="9 15" id="KW-0418">Kinase</keyword>
<evidence type="ECO:0000256" key="8">
    <source>
        <dbReference type="ARBA" id="ARBA00022741"/>
    </source>
</evidence>
<evidence type="ECO:0000256" key="10">
    <source>
        <dbReference type="ARBA" id="ARBA00022840"/>
    </source>
</evidence>
<dbReference type="GO" id="GO:0033862">
    <property type="term" value="F:UMP kinase activity"/>
    <property type="evidence" value="ECO:0007669"/>
    <property type="project" value="UniProtKB-EC"/>
</dbReference>
<evidence type="ECO:0000313" key="16">
    <source>
        <dbReference type="Proteomes" id="UP000277633"/>
    </source>
</evidence>
<keyword evidence="6" id="KW-0963">Cytoplasm</keyword>
<evidence type="ECO:0000256" key="11">
    <source>
        <dbReference type="ARBA" id="ARBA00022975"/>
    </source>
</evidence>
<keyword evidence="10" id="KW-0067">ATP-binding</keyword>
<evidence type="ECO:0000313" key="15">
    <source>
        <dbReference type="EMBL" id="RLG69770.1"/>
    </source>
</evidence>
<dbReference type="EC" id="2.7.4.22" evidence="4"/>
<evidence type="ECO:0000256" key="6">
    <source>
        <dbReference type="ARBA" id="ARBA00022490"/>
    </source>
</evidence>
<name>A0A497JFZ4_9ARCH</name>
<evidence type="ECO:0000259" key="14">
    <source>
        <dbReference type="Pfam" id="PF00696"/>
    </source>
</evidence>
<dbReference type="InterPro" id="IPR011818">
    <property type="entry name" value="Uridylate_kinase_arch/spir"/>
</dbReference>
<reference evidence="15 16" key="1">
    <citation type="submission" date="2018-06" db="EMBL/GenBank/DDBJ databases">
        <title>Extensive metabolic versatility and redundancy in microbially diverse, dynamic hydrothermal sediments.</title>
        <authorList>
            <person name="Dombrowski N."/>
            <person name="Teske A."/>
            <person name="Baker B.J."/>
        </authorList>
    </citation>
    <scope>NUCLEOTIDE SEQUENCE [LARGE SCALE GENOMIC DNA]</scope>
    <source>
        <strain evidence="15">B9_G13</strain>
    </source>
</reference>
<keyword evidence="11" id="KW-0665">Pyrimidine biosynthesis</keyword>
<dbReference type="PANTHER" id="PTHR42833:SF4">
    <property type="entry name" value="URIDYLATE KINASE PUMPKIN, CHLOROPLASTIC"/>
    <property type="match status" value="1"/>
</dbReference>
<evidence type="ECO:0000256" key="12">
    <source>
        <dbReference type="ARBA" id="ARBA00032092"/>
    </source>
</evidence>
<dbReference type="Pfam" id="PF00696">
    <property type="entry name" value="AA_kinase"/>
    <property type="match status" value="1"/>
</dbReference>
<dbReference type="GO" id="GO:0006225">
    <property type="term" value="P:UDP biosynthetic process"/>
    <property type="evidence" value="ECO:0007669"/>
    <property type="project" value="TreeGrafter"/>
</dbReference>
<dbReference type="InterPro" id="IPR001048">
    <property type="entry name" value="Asp/Glu/Uridylate_kinase"/>
</dbReference>
<evidence type="ECO:0000256" key="4">
    <source>
        <dbReference type="ARBA" id="ARBA00012899"/>
    </source>
</evidence>
<comment type="catalytic activity">
    <reaction evidence="13">
        <text>UMP + ATP = UDP + ADP</text>
        <dbReference type="Rhea" id="RHEA:24400"/>
        <dbReference type="ChEBI" id="CHEBI:30616"/>
        <dbReference type="ChEBI" id="CHEBI:57865"/>
        <dbReference type="ChEBI" id="CHEBI:58223"/>
        <dbReference type="ChEBI" id="CHEBI:456216"/>
        <dbReference type="EC" id="2.7.4.22"/>
    </reaction>
</comment>
<dbReference type="Proteomes" id="UP000277633">
    <property type="component" value="Unassembled WGS sequence"/>
</dbReference>
<protein>
    <recommendedName>
        <fullName evidence="5">Uridylate kinase</fullName>
        <ecNumber evidence="4">2.7.4.22</ecNumber>
    </recommendedName>
    <alternativeName>
        <fullName evidence="12">Uridine monophosphate kinase</fullName>
    </alternativeName>
</protein>
<gene>
    <name evidence="15" type="primary">pyrH</name>
    <name evidence="15" type="ORF">DRO07_01665</name>
</gene>
<dbReference type="Gene3D" id="3.40.1160.10">
    <property type="entry name" value="Acetylglutamate kinase-like"/>
    <property type="match status" value="1"/>
</dbReference>
<accession>A0A497JFZ4</accession>
<organism evidence="15 16">
    <name type="scientific">Candidatus Iainarchaeum sp</name>
    <dbReference type="NCBI Taxonomy" id="3101447"/>
    <lineage>
        <taxon>Archaea</taxon>
        <taxon>Candidatus Iainarchaeota</taxon>
        <taxon>Candidatus Iainarchaeia</taxon>
        <taxon>Candidatus Iainarchaeales</taxon>
        <taxon>Candidatus Iainarchaeaceae</taxon>
        <taxon>Candidatus Iainarchaeum</taxon>
    </lineage>
</organism>
<feature type="domain" description="Aspartate/glutamate/uridylate kinase" evidence="14">
    <location>
        <begin position="37"/>
        <end position="238"/>
    </location>
</feature>
<dbReference type="UniPathway" id="UPA00159">
    <property type="reaction ID" value="UER00275"/>
</dbReference>
<comment type="caution">
    <text evidence="15">The sequence shown here is derived from an EMBL/GenBank/DDBJ whole genome shotgun (WGS) entry which is preliminary data.</text>
</comment>